<proteinExistence type="predicted"/>
<gene>
    <name evidence="3" type="ordered locus">AciPR4_2518</name>
</gene>
<name>E8V079_TERSS</name>
<dbReference type="eggNOG" id="COG1073">
    <property type="taxonomic scope" value="Bacteria"/>
</dbReference>
<keyword evidence="4" id="KW-1185">Reference proteome</keyword>
<dbReference type="Proteomes" id="UP000006844">
    <property type="component" value="Chromosome"/>
</dbReference>
<keyword evidence="2" id="KW-0732">Signal</keyword>
<feature type="chain" id="PRO_5003232247" evidence="2">
    <location>
        <begin position="21"/>
        <end position="354"/>
    </location>
</feature>
<evidence type="ECO:0000313" key="4">
    <source>
        <dbReference type="Proteomes" id="UP000006844"/>
    </source>
</evidence>
<accession>E8V079</accession>
<feature type="region of interest" description="Disordered" evidence="1">
    <location>
        <begin position="22"/>
        <end position="49"/>
    </location>
</feature>
<dbReference type="SUPFAM" id="SSF53474">
    <property type="entry name" value="alpha/beta-Hydrolases"/>
    <property type="match status" value="1"/>
</dbReference>
<evidence type="ECO:0000256" key="2">
    <source>
        <dbReference type="SAM" id="SignalP"/>
    </source>
</evidence>
<evidence type="ECO:0000256" key="1">
    <source>
        <dbReference type="SAM" id="MobiDB-lite"/>
    </source>
</evidence>
<dbReference type="InterPro" id="IPR029058">
    <property type="entry name" value="AB_hydrolase_fold"/>
</dbReference>
<protein>
    <submittedName>
        <fullName evidence="3">Uncharacterized protein</fullName>
    </submittedName>
</protein>
<dbReference type="OrthoDB" id="108468at2"/>
<dbReference type="Gene3D" id="3.40.50.1820">
    <property type="entry name" value="alpha/beta hydrolase"/>
    <property type="match status" value="1"/>
</dbReference>
<feature type="signal peptide" evidence="2">
    <location>
        <begin position="1"/>
        <end position="20"/>
    </location>
</feature>
<feature type="compositionally biased region" description="Low complexity" evidence="1">
    <location>
        <begin position="22"/>
        <end position="32"/>
    </location>
</feature>
<evidence type="ECO:0000313" key="3">
    <source>
        <dbReference type="EMBL" id="ADV83297.1"/>
    </source>
</evidence>
<dbReference type="AlphaFoldDB" id="E8V079"/>
<dbReference type="EMBL" id="CP002467">
    <property type="protein sequence ID" value="ADV83297.1"/>
    <property type="molecule type" value="Genomic_DNA"/>
</dbReference>
<reference evidence="3 4" key="1">
    <citation type="journal article" date="2012" name="Stand. Genomic Sci.">
        <title>Complete genome sequence of Terriglobus saanensis type strain SP1PR4(T), an Acidobacteria from tundra soil.</title>
        <authorList>
            <person name="Rawat S.R."/>
            <person name="Mannisto M.K."/>
            <person name="Starovoytov V."/>
            <person name="Goodwin L."/>
            <person name="Nolan M."/>
            <person name="Hauser L."/>
            <person name="Land M."/>
            <person name="Davenport K.W."/>
            <person name="Woyke T."/>
            <person name="Haggblom M.M."/>
        </authorList>
    </citation>
    <scope>NUCLEOTIDE SEQUENCE</scope>
    <source>
        <strain evidence="4">ATCC BAA-1853 / DSM 23119 / SP1PR4</strain>
    </source>
</reference>
<organism evidence="3 4">
    <name type="scientific">Terriglobus saanensis (strain ATCC BAA-1853 / DSM 23119 / SP1PR4)</name>
    <dbReference type="NCBI Taxonomy" id="401053"/>
    <lineage>
        <taxon>Bacteria</taxon>
        <taxon>Pseudomonadati</taxon>
        <taxon>Acidobacteriota</taxon>
        <taxon>Terriglobia</taxon>
        <taxon>Terriglobales</taxon>
        <taxon>Acidobacteriaceae</taxon>
        <taxon>Terriglobus</taxon>
    </lineage>
</organism>
<dbReference type="STRING" id="401053.AciPR4_2518"/>
<dbReference type="KEGG" id="tsa:AciPR4_2518"/>
<sequence length="354" mass="39011">MFRRFAALAFLALTLGLAHAQTTTSTKPSSKPAPVVTPELPETPAVIEPEAPPFKEDWTTLSLAKSGLSLDVPAAVLLNKVEVGGCTRELLRLQWRPGDPIDLYVIRPAGVSKPPVALFLLNYTFDTDVFRASTWCDQASQNKIAIASFGSALSWQRFHTPRPMKQWFVSELQEALSTSTHDVQMVLNYLEKRDDLDAERIGLFGQGSGGSIAILAAAADPRIRALHVVDPWGDWPDWLKGSKQIPEEERALYLKPEFLNKVTTLDPIMYLPQLKGKALRIQIVMSDPVTPTAVKDKIANAAPEPDQVIRYMDKTAEQKALPKGGISSWLAQQIYSDSPKTSGMQALRSVPNVN</sequence>
<dbReference type="RefSeq" id="WP_013569030.1">
    <property type="nucleotide sequence ID" value="NC_014963.1"/>
</dbReference>
<dbReference type="HOGENOM" id="CLU_782873_0_0_0"/>